<accession>A0A377A4J9</accession>
<keyword evidence="1" id="KW-0812">Transmembrane</keyword>
<evidence type="ECO:0000313" key="3">
    <source>
        <dbReference type="Proteomes" id="UP000254052"/>
    </source>
</evidence>
<dbReference type="InterPro" id="IPR009386">
    <property type="entry name" value="ZapG-like"/>
</dbReference>
<dbReference type="Proteomes" id="UP000254052">
    <property type="component" value="Unassembled WGS sequence"/>
</dbReference>
<protein>
    <submittedName>
        <fullName evidence="2">Cytochrome d ubiquinol oxidase subunit III</fullName>
        <ecNumber evidence="2">1.10.3.-</ecNumber>
    </submittedName>
</protein>
<keyword evidence="1" id="KW-0472">Membrane</keyword>
<sequence length="41" mass="4585">MTWEYALIGLVVGIIIGAVAMRFGNRKLRQQQALPVRTGKE</sequence>
<dbReference type="EC" id="1.10.3.-" evidence="2"/>
<keyword evidence="2" id="KW-0560">Oxidoreductase</keyword>
<name>A0A377A4J9_ECOLX</name>
<dbReference type="AlphaFoldDB" id="A0A377A4J9"/>
<organism evidence="2 3">
    <name type="scientific">Escherichia coli</name>
    <dbReference type="NCBI Taxonomy" id="562"/>
    <lineage>
        <taxon>Bacteria</taxon>
        <taxon>Pseudomonadati</taxon>
        <taxon>Pseudomonadota</taxon>
        <taxon>Gammaproteobacteria</taxon>
        <taxon>Enterobacterales</taxon>
        <taxon>Enterobacteriaceae</taxon>
        <taxon>Escherichia</taxon>
    </lineage>
</organism>
<keyword evidence="1" id="KW-1133">Transmembrane helix</keyword>
<dbReference type="GO" id="GO:0016491">
    <property type="term" value="F:oxidoreductase activity"/>
    <property type="evidence" value="ECO:0007669"/>
    <property type="project" value="UniProtKB-KW"/>
</dbReference>
<proteinExistence type="predicted"/>
<gene>
    <name evidence="2" type="primary">yhcB_2</name>
    <name evidence="2" type="ORF">NCTC9962_00334</name>
</gene>
<evidence type="ECO:0000313" key="2">
    <source>
        <dbReference type="EMBL" id="STK91471.1"/>
    </source>
</evidence>
<feature type="transmembrane region" description="Helical" evidence="1">
    <location>
        <begin position="6"/>
        <end position="24"/>
    </location>
</feature>
<reference evidence="2 3" key="1">
    <citation type="submission" date="2018-06" db="EMBL/GenBank/DDBJ databases">
        <authorList>
            <consortium name="Pathogen Informatics"/>
            <person name="Doyle S."/>
        </authorList>
    </citation>
    <scope>NUCLEOTIDE SEQUENCE [LARGE SCALE GENOMIC DNA]</scope>
    <source>
        <strain evidence="2 3">NCTC9962</strain>
    </source>
</reference>
<dbReference type="EMBL" id="UGED01000002">
    <property type="protein sequence ID" value="STK91471.1"/>
    <property type="molecule type" value="Genomic_DNA"/>
</dbReference>
<evidence type="ECO:0000256" key="1">
    <source>
        <dbReference type="SAM" id="Phobius"/>
    </source>
</evidence>
<dbReference type="Pfam" id="PF06295">
    <property type="entry name" value="ZapG-like"/>
    <property type="match status" value="1"/>
</dbReference>